<dbReference type="InterPro" id="IPR023302">
    <property type="entry name" value="Pept_S9A_N"/>
</dbReference>
<protein>
    <submittedName>
        <fullName evidence="7">S9 family peptidase</fullName>
    </submittedName>
</protein>
<dbReference type="PANTHER" id="PTHR11757:SF19">
    <property type="entry name" value="PROLYL ENDOPEPTIDASE-LIKE"/>
    <property type="match status" value="1"/>
</dbReference>
<dbReference type="FunFam" id="3.40.50.1820:FF:000005">
    <property type="entry name" value="Prolyl endopeptidase"/>
    <property type="match status" value="1"/>
</dbReference>
<dbReference type="Pfam" id="PF00326">
    <property type="entry name" value="Peptidase_S9"/>
    <property type="match status" value="1"/>
</dbReference>
<sequence length="690" mass="79079">MTSSLPVSDTALVTAPIAAKKQHEFEIHGDKITDDYAWLRDKENPEVIAYLNAENDFTEATLAPYAELRENLFQELKSRIKEDDNTVPAKSDNYYYYSKVVAGKQYRVYCRKKDSLTNDEELLLDTNQLAEGESYFSLGAFDISPNHQLLAYSTDTDGSEEYLLQFKNLETGELLSDRIPNTYYSSAWANDNQTLYYTVLDENSRPYRLYRHHLGQPFEQDELLYEELDPQFFVGCSKSRDDRYIFLEMDGKITSEAYFLDANDPQAQFTLIEKRQKGIEYSVTHHQGNFYILTNDCATNFRIVKTPVTQPQKQHWQDFISHDPDCYLEGIEEFKDFLVIYERIQGLERIKILSLLDHQAHYIEFDDPTYAIGGSSNYEFDTPIFRFAYTSMVQPLTVYDYDMRSRTKTILKQEEVPGGYDSSLYTSERIFATSHDGVQVPISLVYRKGLERDGSHPLYLYGYGSYGASMSAYFSANRLSLLDRGFVFAIAHIRGGSEMGRQWYEDGKFLKKKNTFYDFVACAEHLAQEKYTSKGNIAISGGSAGGLLIGATINLKPDLFKAAVADVPFVDVLNTMLDESLPLTQLEYDEWGNPNQYEFYQYIRSYSPYDNVQSKAYPNLLVTGGLNDPRVTYWEPAKWTAKLRALKQDTNWLLLKTNMDAGHGGASGRYESLKEVALEFTFILAVFGLA</sequence>
<keyword evidence="4" id="KW-0720">Serine protease</keyword>
<evidence type="ECO:0000256" key="3">
    <source>
        <dbReference type="ARBA" id="ARBA00022801"/>
    </source>
</evidence>
<dbReference type="AlphaFoldDB" id="A0AAW9PV16"/>
<dbReference type="SUPFAM" id="SSF50993">
    <property type="entry name" value="Peptidase/esterase 'gauge' domain"/>
    <property type="match status" value="1"/>
</dbReference>
<dbReference type="InterPro" id="IPR001375">
    <property type="entry name" value="Peptidase_S9_cat"/>
</dbReference>
<keyword evidence="3" id="KW-0378">Hydrolase</keyword>
<dbReference type="Pfam" id="PF02897">
    <property type="entry name" value="Peptidase_S9_N"/>
    <property type="match status" value="1"/>
</dbReference>
<dbReference type="GO" id="GO:0006508">
    <property type="term" value="P:proteolysis"/>
    <property type="evidence" value="ECO:0007669"/>
    <property type="project" value="UniProtKB-KW"/>
</dbReference>
<dbReference type="SUPFAM" id="SSF53474">
    <property type="entry name" value="alpha/beta-Hydrolases"/>
    <property type="match status" value="1"/>
</dbReference>
<gene>
    <name evidence="7" type="ORF">V2H45_15460</name>
</gene>
<feature type="domain" description="Peptidase S9 prolyl oligopeptidase catalytic" evidence="5">
    <location>
        <begin position="474"/>
        <end position="688"/>
    </location>
</feature>
<dbReference type="InterPro" id="IPR029058">
    <property type="entry name" value="AB_hydrolase_fold"/>
</dbReference>
<feature type="domain" description="Peptidase S9A N-terminal" evidence="6">
    <location>
        <begin position="16"/>
        <end position="413"/>
    </location>
</feature>
<organism evidence="7 8">
    <name type="scientific">Tumidithrix elongata BACA0141</name>
    <dbReference type="NCBI Taxonomy" id="2716417"/>
    <lineage>
        <taxon>Bacteria</taxon>
        <taxon>Bacillati</taxon>
        <taxon>Cyanobacteriota</taxon>
        <taxon>Cyanophyceae</taxon>
        <taxon>Pseudanabaenales</taxon>
        <taxon>Pseudanabaenaceae</taxon>
        <taxon>Tumidithrix</taxon>
        <taxon>Tumidithrix elongata</taxon>
    </lineage>
</organism>
<dbReference type="PRINTS" id="PR00862">
    <property type="entry name" value="PROLIGOPTASE"/>
</dbReference>
<dbReference type="Proteomes" id="UP001333818">
    <property type="component" value="Unassembled WGS sequence"/>
</dbReference>
<comment type="caution">
    <text evidence="7">The sequence shown here is derived from an EMBL/GenBank/DDBJ whole genome shotgun (WGS) entry which is preliminary data.</text>
</comment>
<dbReference type="InterPro" id="IPR002470">
    <property type="entry name" value="Peptidase_S9A"/>
</dbReference>
<dbReference type="RefSeq" id="WP_330484569.1">
    <property type="nucleotide sequence ID" value="NZ_JAZBJZ010000065.1"/>
</dbReference>
<proteinExistence type="inferred from homology"/>
<evidence type="ECO:0000313" key="8">
    <source>
        <dbReference type="Proteomes" id="UP001333818"/>
    </source>
</evidence>
<dbReference type="Gene3D" id="3.40.50.1820">
    <property type="entry name" value="alpha/beta hydrolase"/>
    <property type="match status" value="1"/>
</dbReference>
<dbReference type="GO" id="GO:0004252">
    <property type="term" value="F:serine-type endopeptidase activity"/>
    <property type="evidence" value="ECO:0007669"/>
    <property type="project" value="InterPro"/>
</dbReference>
<keyword evidence="2" id="KW-0645">Protease</keyword>
<dbReference type="InterPro" id="IPR051543">
    <property type="entry name" value="Serine_Peptidase_S9A"/>
</dbReference>
<keyword evidence="8" id="KW-1185">Reference proteome</keyword>
<evidence type="ECO:0000256" key="2">
    <source>
        <dbReference type="ARBA" id="ARBA00022670"/>
    </source>
</evidence>
<dbReference type="Gene3D" id="2.130.10.120">
    <property type="entry name" value="Prolyl oligopeptidase, N-terminal domain"/>
    <property type="match status" value="1"/>
</dbReference>
<evidence type="ECO:0000259" key="6">
    <source>
        <dbReference type="Pfam" id="PF02897"/>
    </source>
</evidence>
<reference evidence="7" key="1">
    <citation type="submission" date="2024-01" db="EMBL/GenBank/DDBJ databases">
        <title>Bank of Algae and Cyanobacteria of the Azores (BACA) strain genomes.</title>
        <authorList>
            <person name="Luz R."/>
            <person name="Cordeiro R."/>
            <person name="Fonseca A."/>
            <person name="Goncalves V."/>
        </authorList>
    </citation>
    <scope>NUCLEOTIDE SEQUENCE</scope>
    <source>
        <strain evidence="7">BACA0141</strain>
    </source>
</reference>
<evidence type="ECO:0000256" key="1">
    <source>
        <dbReference type="ARBA" id="ARBA00005228"/>
    </source>
</evidence>
<evidence type="ECO:0000256" key="4">
    <source>
        <dbReference type="ARBA" id="ARBA00022825"/>
    </source>
</evidence>
<evidence type="ECO:0000313" key="7">
    <source>
        <dbReference type="EMBL" id="MEE3718137.1"/>
    </source>
</evidence>
<evidence type="ECO:0000259" key="5">
    <source>
        <dbReference type="Pfam" id="PF00326"/>
    </source>
</evidence>
<dbReference type="PANTHER" id="PTHR11757">
    <property type="entry name" value="PROTEASE FAMILY S9A OLIGOPEPTIDASE"/>
    <property type="match status" value="1"/>
</dbReference>
<dbReference type="EMBL" id="JAZBJZ010000065">
    <property type="protein sequence ID" value="MEE3718137.1"/>
    <property type="molecule type" value="Genomic_DNA"/>
</dbReference>
<accession>A0AAW9PV16</accession>
<comment type="similarity">
    <text evidence="1">Belongs to the peptidase S9A family.</text>
</comment>
<name>A0AAW9PV16_9CYAN</name>